<accession>A0A6J8E5K4</accession>
<name>A0A6J8E5K4_MYTCO</name>
<keyword evidence="4" id="KW-1185">Reference proteome</keyword>
<proteinExistence type="predicted"/>
<feature type="region of interest" description="Disordered" evidence="1">
    <location>
        <begin position="35"/>
        <end position="56"/>
    </location>
</feature>
<sequence length="165" mass="18953">MLLLDLFTGDSQYSKGTEWSENMTTHSVATSIQMSKSTHSSSIGSPDVRQNGNIEKKGSKTLSSNIIIYFLCTGSLAVIIGLSILFRQYCYRQKNALCWKIKNSVQIANHRNSAYNDEFRDDFFELERNGSIYDIIDENNMIENIEHLQDEMHINQDVKYEYAFA</sequence>
<evidence type="ECO:0000256" key="2">
    <source>
        <dbReference type="SAM" id="Phobius"/>
    </source>
</evidence>
<dbReference type="EMBL" id="CACVKT020008464">
    <property type="protein sequence ID" value="CAC5415667.1"/>
    <property type="molecule type" value="Genomic_DNA"/>
</dbReference>
<dbReference type="Proteomes" id="UP000507470">
    <property type="component" value="Unassembled WGS sequence"/>
</dbReference>
<evidence type="ECO:0000256" key="1">
    <source>
        <dbReference type="SAM" id="MobiDB-lite"/>
    </source>
</evidence>
<protein>
    <submittedName>
        <fullName evidence="3">Uncharacterized protein</fullName>
    </submittedName>
</protein>
<evidence type="ECO:0000313" key="4">
    <source>
        <dbReference type="Proteomes" id="UP000507470"/>
    </source>
</evidence>
<organism evidence="3 4">
    <name type="scientific">Mytilus coruscus</name>
    <name type="common">Sea mussel</name>
    <dbReference type="NCBI Taxonomy" id="42192"/>
    <lineage>
        <taxon>Eukaryota</taxon>
        <taxon>Metazoa</taxon>
        <taxon>Spiralia</taxon>
        <taxon>Lophotrochozoa</taxon>
        <taxon>Mollusca</taxon>
        <taxon>Bivalvia</taxon>
        <taxon>Autobranchia</taxon>
        <taxon>Pteriomorphia</taxon>
        <taxon>Mytilida</taxon>
        <taxon>Mytiloidea</taxon>
        <taxon>Mytilidae</taxon>
        <taxon>Mytilinae</taxon>
        <taxon>Mytilus</taxon>
    </lineage>
</organism>
<keyword evidence="2" id="KW-0472">Membrane</keyword>
<keyword evidence="2" id="KW-1133">Transmembrane helix</keyword>
<evidence type="ECO:0000313" key="3">
    <source>
        <dbReference type="EMBL" id="CAC5415667.1"/>
    </source>
</evidence>
<reference evidence="3 4" key="1">
    <citation type="submission" date="2020-06" db="EMBL/GenBank/DDBJ databases">
        <authorList>
            <person name="Li R."/>
            <person name="Bekaert M."/>
        </authorList>
    </citation>
    <scope>NUCLEOTIDE SEQUENCE [LARGE SCALE GENOMIC DNA]</scope>
    <source>
        <strain evidence="4">wild</strain>
    </source>
</reference>
<feature type="transmembrane region" description="Helical" evidence="2">
    <location>
        <begin position="66"/>
        <end position="86"/>
    </location>
</feature>
<feature type="compositionally biased region" description="Polar residues" evidence="1">
    <location>
        <begin position="35"/>
        <end position="53"/>
    </location>
</feature>
<keyword evidence="2" id="KW-0812">Transmembrane</keyword>
<gene>
    <name evidence="3" type="ORF">MCOR_48349</name>
</gene>
<dbReference type="AlphaFoldDB" id="A0A6J8E5K4"/>